<dbReference type="OrthoDB" id="691083at2759"/>
<dbReference type="GeneID" id="109505865"/>
<dbReference type="InterPro" id="IPR039608">
    <property type="entry name" value="VQ_1/10"/>
</dbReference>
<evidence type="ECO:0000313" key="4">
    <source>
        <dbReference type="RefSeq" id="XP_019706199.1"/>
    </source>
</evidence>
<accession>A0A6J0PIN0</accession>
<protein>
    <submittedName>
        <fullName evidence="4">VQ motif-containing protein 10</fullName>
    </submittedName>
</protein>
<dbReference type="Pfam" id="PF05678">
    <property type="entry name" value="VQ"/>
    <property type="match status" value="1"/>
</dbReference>
<feature type="region of interest" description="Disordered" evidence="1">
    <location>
        <begin position="31"/>
        <end position="97"/>
    </location>
</feature>
<sequence length="97" mass="10196">MSSEGTRVKIIETQFVETDATHFKSIVQSLTGKDSTVGTKASEDNSGGSGHKTGRVQESIIGGVGGGRERGNNPARVQQGELMGPPTLDELRKLLGD</sequence>
<evidence type="ECO:0000313" key="3">
    <source>
        <dbReference type="Proteomes" id="UP000504607"/>
    </source>
</evidence>
<organism evidence="3 4">
    <name type="scientific">Elaeis guineensis var. tenera</name>
    <name type="common">Oil palm</name>
    <dbReference type="NCBI Taxonomy" id="51953"/>
    <lineage>
        <taxon>Eukaryota</taxon>
        <taxon>Viridiplantae</taxon>
        <taxon>Streptophyta</taxon>
        <taxon>Embryophyta</taxon>
        <taxon>Tracheophyta</taxon>
        <taxon>Spermatophyta</taxon>
        <taxon>Magnoliopsida</taxon>
        <taxon>Liliopsida</taxon>
        <taxon>Arecaceae</taxon>
        <taxon>Arecoideae</taxon>
        <taxon>Cocoseae</taxon>
        <taxon>Elaeidinae</taxon>
        <taxon>Elaeis</taxon>
    </lineage>
</organism>
<evidence type="ECO:0000256" key="1">
    <source>
        <dbReference type="SAM" id="MobiDB-lite"/>
    </source>
</evidence>
<reference evidence="4" key="1">
    <citation type="submission" date="2025-08" db="UniProtKB">
        <authorList>
            <consortium name="RefSeq"/>
        </authorList>
    </citation>
    <scope>IDENTIFICATION</scope>
</reference>
<feature type="domain" description="VQ" evidence="2">
    <location>
        <begin position="10"/>
        <end position="36"/>
    </location>
</feature>
<dbReference type="PANTHER" id="PTHR34777:SF1">
    <property type="entry name" value="VQ MOTIF-CONTAINING PROTEIN 10"/>
    <property type="match status" value="1"/>
</dbReference>
<dbReference type="Proteomes" id="UP000504607">
    <property type="component" value="Chromosome 1"/>
</dbReference>
<gene>
    <name evidence="4" type="primary">LOC109505865</name>
</gene>
<dbReference type="PANTHER" id="PTHR34777">
    <property type="entry name" value="VQ MOTIF-CONTAINING PROTEIN 10"/>
    <property type="match status" value="1"/>
</dbReference>
<keyword evidence="3" id="KW-1185">Reference proteome</keyword>
<dbReference type="InParanoid" id="A0A6J0PIN0"/>
<dbReference type="FunCoup" id="A0A6J0PIN0">
    <property type="interactions" value="2"/>
</dbReference>
<dbReference type="InterPro" id="IPR008889">
    <property type="entry name" value="VQ"/>
</dbReference>
<dbReference type="KEGG" id="egu:109505865"/>
<evidence type="ECO:0000259" key="2">
    <source>
        <dbReference type="Pfam" id="PF05678"/>
    </source>
</evidence>
<dbReference type="AlphaFoldDB" id="A0A6J0PIN0"/>
<name>A0A6J0PIN0_ELAGV</name>
<dbReference type="RefSeq" id="XP_019706199.1">
    <property type="nucleotide sequence ID" value="XM_019850640.1"/>
</dbReference>
<proteinExistence type="predicted"/>